<dbReference type="Proteomes" id="UP000288859">
    <property type="component" value="Unassembled WGS sequence"/>
</dbReference>
<gene>
    <name evidence="6" type="ORF">B0A52_09311</name>
</gene>
<name>A0A438MU84_EXOME</name>
<dbReference type="GO" id="GO:0009100">
    <property type="term" value="P:glycoprotein metabolic process"/>
    <property type="evidence" value="ECO:0007669"/>
    <property type="project" value="UniProtKB-ARBA"/>
</dbReference>
<accession>A0A438MU84</accession>
<keyword evidence="3" id="KW-1133">Transmembrane helix</keyword>
<evidence type="ECO:0000259" key="5">
    <source>
        <dbReference type="Pfam" id="PF04991"/>
    </source>
</evidence>
<dbReference type="PANTHER" id="PTHR15407:SF32">
    <property type="entry name" value="PROTEIN (MNN4), PUTATIVE (AFU_ORTHOLOGUE AFUA_1G03790)-RELATED"/>
    <property type="match status" value="1"/>
</dbReference>
<evidence type="ECO:0000256" key="4">
    <source>
        <dbReference type="ARBA" id="ARBA00023136"/>
    </source>
</evidence>
<dbReference type="InterPro" id="IPR007074">
    <property type="entry name" value="LicD/FKTN/FKRP_NTP_transf"/>
</dbReference>
<dbReference type="Pfam" id="PF04991">
    <property type="entry name" value="LicD"/>
    <property type="match status" value="1"/>
</dbReference>
<proteinExistence type="predicted"/>
<sequence length="282" mass="32197">MVFVAWRRQRFIFFSAVALFLVSLTLVGLHRSSIAATSPLPLLPGTFQYFHEADHHYKTHRFGAISHFDARYVPLQQPTIDDVRHTLVALLKSYTATMQKLGAETWIAHGVLLGWHWNQKLLPWDTDIDVQMSAGSLTLLAASYNMSKHEYTPPGESAPRVYLLDINPHHTISSSRDVANKIDARWIDTTNGKYVDITAVHSNTMSTNDVPSSDSELFCKDGHRYAREDLFPLRESTLEGTLVKVPQQSARILAKEYGKKSLTRGRFHWHHFNQNTKTWEPE</sequence>
<evidence type="ECO:0000256" key="3">
    <source>
        <dbReference type="ARBA" id="ARBA00022989"/>
    </source>
</evidence>
<dbReference type="VEuPathDB" id="FungiDB:PV10_06851"/>
<evidence type="ECO:0000313" key="6">
    <source>
        <dbReference type="EMBL" id="RVX67274.1"/>
    </source>
</evidence>
<dbReference type="InterPro" id="IPR009644">
    <property type="entry name" value="FKTN/MNN4/W02B3.4-1"/>
</dbReference>
<evidence type="ECO:0000256" key="2">
    <source>
        <dbReference type="ARBA" id="ARBA00022692"/>
    </source>
</evidence>
<dbReference type="EMBL" id="NAJM01000050">
    <property type="protein sequence ID" value="RVX67274.1"/>
    <property type="molecule type" value="Genomic_DNA"/>
</dbReference>
<dbReference type="GO" id="GO:0016020">
    <property type="term" value="C:membrane"/>
    <property type="evidence" value="ECO:0007669"/>
    <property type="project" value="UniProtKB-SubCell"/>
</dbReference>
<feature type="domain" description="LicD/FKTN/FKRP nucleotidyltransferase" evidence="5">
    <location>
        <begin position="100"/>
        <end position="203"/>
    </location>
</feature>
<keyword evidence="4" id="KW-0472">Membrane</keyword>
<evidence type="ECO:0000256" key="1">
    <source>
        <dbReference type="ARBA" id="ARBA00004167"/>
    </source>
</evidence>
<evidence type="ECO:0000313" key="7">
    <source>
        <dbReference type="Proteomes" id="UP000288859"/>
    </source>
</evidence>
<comment type="caution">
    <text evidence="6">The sequence shown here is derived from an EMBL/GenBank/DDBJ whole genome shotgun (WGS) entry which is preliminary data.</text>
</comment>
<dbReference type="AlphaFoldDB" id="A0A438MU84"/>
<reference evidence="6 7" key="1">
    <citation type="submission" date="2017-03" db="EMBL/GenBank/DDBJ databases">
        <title>Genomes of endolithic fungi from Antarctica.</title>
        <authorList>
            <person name="Coleine C."/>
            <person name="Masonjones S."/>
            <person name="Stajich J.E."/>
        </authorList>
    </citation>
    <scope>NUCLEOTIDE SEQUENCE [LARGE SCALE GENOMIC DNA]</scope>
    <source>
        <strain evidence="6 7">CCFEE 6314</strain>
    </source>
</reference>
<comment type="subcellular location">
    <subcellularLocation>
        <location evidence="1">Membrane</location>
        <topology evidence="1">Single-pass membrane protein</topology>
    </subcellularLocation>
</comment>
<dbReference type="OrthoDB" id="444255at2759"/>
<dbReference type="PANTHER" id="PTHR15407">
    <property type="entry name" value="FUKUTIN-RELATED"/>
    <property type="match status" value="1"/>
</dbReference>
<keyword evidence="2" id="KW-0812">Transmembrane</keyword>
<organism evidence="6 7">
    <name type="scientific">Exophiala mesophila</name>
    <name type="common">Black yeast-like fungus</name>
    <dbReference type="NCBI Taxonomy" id="212818"/>
    <lineage>
        <taxon>Eukaryota</taxon>
        <taxon>Fungi</taxon>
        <taxon>Dikarya</taxon>
        <taxon>Ascomycota</taxon>
        <taxon>Pezizomycotina</taxon>
        <taxon>Eurotiomycetes</taxon>
        <taxon>Chaetothyriomycetidae</taxon>
        <taxon>Chaetothyriales</taxon>
        <taxon>Herpotrichiellaceae</taxon>
        <taxon>Exophiala</taxon>
    </lineage>
</organism>
<protein>
    <recommendedName>
        <fullName evidence="5">LicD/FKTN/FKRP nucleotidyltransferase domain-containing protein</fullName>
    </recommendedName>
</protein>